<dbReference type="InterPro" id="IPR037523">
    <property type="entry name" value="VOC_core"/>
</dbReference>
<gene>
    <name evidence="2" type="ORF">BU14_0212s0018</name>
</gene>
<proteinExistence type="predicted"/>
<sequence>MAPLTAGVHHVGLTVPDLTSALAFFTDVLGYTKVGGYDSYPSAFISDGATMITLWQADAGAAPHNRRTAAGLHHLSLRVAGGDGALNALADKLQAAAGVSVEFGPEELKGMGVRHMMVQAAGVRLEFIAA</sequence>
<dbReference type="InterPro" id="IPR029068">
    <property type="entry name" value="Glyas_Bleomycin-R_OHBP_Dase"/>
</dbReference>
<dbReference type="AlphaFoldDB" id="A0A1X6P576"/>
<evidence type="ECO:0000313" key="3">
    <source>
        <dbReference type="Proteomes" id="UP000218209"/>
    </source>
</evidence>
<reference evidence="2 3" key="1">
    <citation type="submission" date="2017-03" db="EMBL/GenBank/DDBJ databases">
        <title>WGS assembly of Porphyra umbilicalis.</title>
        <authorList>
            <person name="Brawley S.H."/>
            <person name="Blouin N.A."/>
            <person name="Ficko-Blean E."/>
            <person name="Wheeler G.L."/>
            <person name="Lohr M."/>
            <person name="Goodson H.V."/>
            <person name="Jenkins J.W."/>
            <person name="Blaby-Haas C.E."/>
            <person name="Helliwell K.E."/>
            <person name="Chan C."/>
            <person name="Marriage T."/>
            <person name="Bhattacharya D."/>
            <person name="Klein A.S."/>
            <person name="Badis Y."/>
            <person name="Brodie J."/>
            <person name="Cao Y."/>
            <person name="Collen J."/>
            <person name="Dittami S.M."/>
            <person name="Gachon C.M."/>
            <person name="Green B.R."/>
            <person name="Karpowicz S."/>
            <person name="Kim J.W."/>
            <person name="Kudahl U."/>
            <person name="Lin S."/>
            <person name="Michel G."/>
            <person name="Mittag M."/>
            <person name="Olson B.J."/>
            <person name="Pangilinan J."/>
            <person name="Peng Y."/>
            <person name="Qiu H."/>
            <person name="Shu S."/>
            <person name="Singer J.T."/>
            <person name="Smith A.G."/>
            <person name="Sprecher B.N."/>
            <person name="Wagner V."/>
            <person name="Wang W."/>
            <person name="Wang Z.-Y."/>
            <person name="Yan J."/>
            <person name="Yarish C."/>
            <person name="Zoeuner-Riek S."/>
            <person name="Zhuang Y."/>
            <person name="Zou Y."/>
            <person name="Lindquist E.A."/>
            <person name="Grimwood J."/>
            <person name="Barry K."/>
            <person name="Rokhsar D.S."/>
            <person name="Schmutz J."/>
            <person name="Stiller J.W."/>
            <person name="Grossman A.R."/>
            <person name="Prochnik S.E."/>
        </authorList>
    </citation>
    <scope>NUCLEOTIDE SEQUENCE [LARGE SCALE GENOMIC DNA]</scope>
    <source>
        <strain evidence="2">4086291</strain>
    </source>
</reference>
<dbReference type="OrthoDB" id="16820at2759"/>
<evidence type="ECO:0000313" key="2">
    <source>
        <dbReference type="EMBL" id="OSX75998.1"/>
    </source>
</evidence>
<dbReference type="PROSITE" id="PS51819">
    <property type="entry name" value="VOC"/>
    <property type="match status" value="1"/>
</dbReference>
<accession>A0A1X6P576</accession>
<organism evidence="2 3">
    <name type="scientific">Porphyra umbilicalis</name>
    <name type="common">Purple laver</name>
    <name type="synonym">Red alga</name>
    <dbReference type="NCBI Taxonomy" id="2786"/>
    <lineage>
        <taxon>Eukaryota</taxon>
        <taxon>Rhodophyta</taxon>
        <taxon>Bangiophyceae</taxon>
        <taxon>Bangiales</taxon>
        <taxon>Bangiaceae</taxon>
        <taxon>Porphyra</taxon>
    </lineage>
</organism>
<dbReference type="Proteomes" id="UP000218209">
    <property type="component" value="Unassembled WGS sequence"/>
</dbReference>
<feature type="domain" description="VOC" evidence="1">
    <location>
        <begin position="7"/>
        <end position="130"/>
    </location>
</feature>
<dbReference type="Gene3D" id="3.10.180.10">
    <property type="entry name" value="2,3-Dihydroxybiphenyl 1,2-Dioxygenase, domain 1"/>
    <property type="match status" value="1"/>
</dbReference>
<keyword evidence="3" id="KW-1185">Reference proteome</keyword>
<name>A0A1X6P576_PORUM</name>
<protein>
    <recommendedName>
        <fullName evidence="1">VOC domain-containing protein</fullName>
    </recommendedName>
</protein>
<dbReference type="Pfam" id="PF13669">
    <property type="entry name" value="Glyoxalase_4"/>
    <property type="match status" value="1"/>
</dbReference>
<dbReference type="EMBL" id="KV918883">
    <property type="protein sequence ID" value="OSX75998.1"/>
    <property type="molecule type" value="Genomic_DNA"/>
</dbReference>
<evidence type="ECO:0000259" key="1">
    <source>
        <dbReference type="PROSITE" id="PS51819"/>
    </source>
</evidence>
<dbReference type="SUPFAM" id="SSF54593">
    <property type="entry name" value="Glyoxalase/Bleomycin resistance protein/Dihydroxybiphenyl dioxygenase"/>
    <property type="match status" value="1"/>
</dbReference>